<dbReference type="Ensembl" id="ENSCPOT00000008992.3">
    <property type="protein sequence ID" value="ENSCPOP00000008005.3"/>
    <property type="gene ID" value="ENSCPOG00000008912.4"/>
</dbReference>
<dbReference type="InterPro" id="IPR033587">
    <property type="entry name" value="M1AP"/>
</dbReference>
<dbReference type="Bgee" id="ENSCPOG00000008912">
    <property type="expression patterns" value="Expressed in testis"/>
</dbReference>
<dbReference type="InParanoid" id="H0VDF5"/>
<dbReference type="PANTHER" id="PTHR28642:SF1">
    <property type="entry name" value="MEIOSIS 1 ARREST PROTEIN"/>
    <property type="match status" value="1"/>
</dbReference>
<dbReference type="GO" id="GO:0007127">
    <property type="term" value="P:meiosis I"/>
    <property type="evidence" value="ECO:0007669"/>
    <property type="project" value="InterPro"/>
</dbReference>
<organism evidence="2 3">
    <name type="scientific">Cavia porcellus</name>
    <name type="common">Guinea pig</name>
    <dbReference type="NCBI Taxonomy" id="10141"/>
    <lineage>
        <taxon>Eukaryota</taxon>
        <taxon>Metazoa</taxon>
        <taxon>Chordata</taxon>
        <taxon>Craniata</taxon>
        <taxon>Vertebrata</taxon>
        <taxon>Euteleostomi</taxon>
        <taxon>Mammalia</taxon>
        <taxon>Eutheria</taxon>
        <taxon>Euarchontoglires</taxon>
        <taxon>Glires</taxon>
        <taxon>Rodentia</taxon>
        <taxon>Hystricomorpha</taxon>
        <taxon>Caviidae</taxon>
        <taxon>Cavia</taxon>
    </lineage>
</organism>
<dbReference type="EMBL" id="AAKN02036835">
    <property type="status" value="NOT_ANNOTATED_CDS"/>
    <property type="molecule type" value="Genomic_DNA"/>
</dbReference>
<dbReference type="FunCoup" id="H0VDF5">
    <property type="interactions" value="193"/>
</dbReference>
<dbReference type="EMBL" id="AAKN02036831">
    <property type="status" value="NOT_ANNOTATED_CDS"/>
    <property type="molecule type" value="Genomic_DNA"/>
</dbReference>
<gene>
    <name evidence="2" type="primary">M1AP</name>
</gene>
<dbReference type="EMBL" id="AAKN02036833">
    <property type="status" value="NOT_ANNOTATED_CDS"/>
    <property type="molecule type" value="Genomic_DNA"/>
</dbReference>
<dbReference type="AlphaFoldDB" id="H0VDF5"/>
<dbReference type="GO" id="GO:0007292">
    <property type="term" value="P:female gamete generation"/>
    <property type="evidence" value="ECO:0007669"/>
    <property type="project" value="Ensembl"/>
</dbReference>
<sequence>MHHGQTIGKGRPSATEINQQPPRLLIVHIAVPSWADICSNLCDALQNFFSLACSLMGPNRMSLFSLYMVQNQHECILPFVQVRGNFVRLQACISELRMLQREGCFRPQSISLQLAVEDGLQQFKQYSRHMSTGATLPYTSLEITVLTSQPGKQVVKTLEEGLKDKDLLRVRRLQVVEVVEDTESASPVDESGIDEIFTLETDIDLQTIENDVVSMEIFFKAWLHNSGTDQEHIHLLLPSQCFSALPRTRDNPMCLKCDLQERLISPSLLPGTADGSLRMDDPKGDLSTVYQMASQSSASHFKLQVIKALKYSGFCESLTYGLPFILRPTSCWQLDWDELETNQQHFHALCHSLLKREWLLLAKGEPTSLRHSQRVLASSFYVIIPSCSLTLLVKAVATRELMLPCPFPPLPDDPPEDSLKIVESMLDGLELESTYNPLQVWSHLYSHLSSTFAKPQGRLHPSWESRGPRKAGQLPTNRVRATVVPLPVTPAPGRAPKMPPASKSCSEDFFLLSEPEEEYPSQS</sequence>
<evidence type="ECO:0000313" key="2">
    <source>
        <dbReference type="Ensembl" id="ENSCPOP00000008005.3"/>
    </source>
</evidence>
<dbReference type="Proteomes" id="UP000005447">
    <property type="component" value="Unassembled WGS sequence"/>
</dbReference>
<dbReference type="STRING" id="10141.ENSCPOP00000008005"/>
<dbReference type="GeneID" id="100735547"/>
<dbReference type="GO" id="GO:0042802">
    <property type="term" value="F:identical protein binding"/>
    <property type="evidence" value="ECO:0007669"/>
    <property type="project" value="Ensembl"/>
</dbReference>
<dbReference type="GO" id="GO:0007283">
    <property type="term" value="P:spermatogenesis"/>
    <property type="evidence" value="ECO:0007669"/>
    <property type="project" value="Ensembl"/>
</dbReference>
<proteinExistence type="predicted"/>
<dbReference type="HOGENOM" id="CLU_038694_0_0_1"/>
<reference evidence="3" key="1">
    <citation type="journal article" date="2011" name="Nature">
        <title>A high-resolution map of human evolutionary constraint using 29 mammals.</title>
        <authorList>
            <person name="Lindblad-Toh K."/>
            <person name="Garber M."/>
            <person name="Zuk O."/>
            <person name="Lin M.F."/>
            <person name="Parker B.J."/>
            <person name="Washietl S."/>
            <person name="Kheradpour P."/>
            <person name="Ernst J."/>
            <person name="Jordan G."/>
            <person name="Mauceli E."/>
            <person name="Ward L.D."/>
            <person name="Lowe C.B."/>
            <person name="Holloway A.K."/>
            <person name="Clamp M."/>
            <person name="Gnerre S."/>
            <person name="Alfoldi J."/>
            <person name="Beal K."/>
            <person name="Chang J."/>
            <person name="Clawson H."/>
            <person name="Cuff J."/>
            <person name="Di Palma F."/>
            <person name="Fitzgerald S."/>
            <person name="Flicek P."/>
            <person name="Guttman M."/>
            <person name="Hubisz M.J."/>
            <person name="Jaffe D.B."/>
            <person name="Jungreis I."/>
            <person name="Kent W.J."/>
            <person name="Kostka D."/>
            <person name="Lara M."/>
            <person name="Martins A.L."/>
            <person name="Massingham T."/>
            <person name="Moltke I."/>
            <person name="Raney B.J."/>
            <person name="Rasmussen M.D."/>
            <person name="Robinson J."/>
            <person name="Stark A."/>
            <person name="Vilella A.J."/>
            <person name="Wen J."/>
            <person name="Xie X."/>
            <person name="Zody M.C."/>
            <person name="Baldwin J."/>
            <person name="Bloom T."/>
            <person name="Chin C.W."/>
            <person name="Heiman D."/>
            <person name="Nicol R."/>
            <person name="Nusbaum C."/>
            <person name="Young S."/>
            <person name="Wilkinson J."/>
            <person name="Worley K.C."/>
            <person name="Kovar C.L."/>
            <person name="Muzny D.M."/>
            <person name="Gibbs R.A."/>
            <person name="Cree A."/>
            <person name="Dihn H.H."/>
            <person name="Fowler G."/>
            <person name="Jhangiani S."/>
            <person name="Joshi V."/>
            <person name="Lee S."/>
            <person name="Lewis L.R."/>
            <person name="Nazareth L.V."/>
            <person name="Okwuonu G."/>
            <person name="Santibanez J."/>
            <person name="Warren W.C."/>
            <person name="Mardis E.R."/>
            <person name="Weinstock G.M."/>
            <person name="Wilson R.K."/>
            <person name="Delehaunty K."/>
            <person name="Dooling D."/>
            <person name="Fronik C."/>
            <person name="Fulton L."/>
            <person name="Fulton B."/>
            <person name="Graves T."/>
            <person name="Minx P."/>
            <person name="Sodergren E."/>
            <person name="Birney E."/>
            <person name="Margulies E.H."/>
            <person name="Herrero J."/>
            <person name="Green E.D."/>
            <person name="Haussler D."/>
            <person name="Siepel A."/>
            <person name="Goldman N."/>
            <person name="Pollard K.S."/>
            <person name="Pedersen J.S."/>
            <person name="Lander E.S."/>
            <person name="Kellis M."/>
        </authorList>
    </citation>
    <scope>NUCLEOTIDE SEQUENCE [LARGE SCALE GENOMIC DNA]</scope>
    <source>
        <strain evidence="3">2N</strain>
    </source>
</reference>
<accession>H0VDF5</accession>
<keyword evidence="3" id="KW-1185">Reference proteome</keyword>
<dbReference type="OrthoDB" id="6433824at2759"/>
<dbReference type="GO" id="GO:0005737">
    <property type="term" value="C:cytoplasm"/>
    <property type="evidence" value="ECO:0007669"/>
    <property type="project" value="Ensembl"/>
</dbReference>
<reference evidence="2" key="2">
    <citation type="submission" date="2025-08" db="UniProtKB">
        <authorList>
            <consortium name="Ensembl"/>
        </authorList>
    </citation>
    <scope>IDENTIFICATION</scope>
    <source>
        <strain evidence="2">2N</strain>
    </source>
</reference>
<dbReference type="EMBL" id="AAKN02036834">
    <property type="status" value="NOT_ANNOTATED_CDS"/>
    <property type="molecule type" value="Genomic_DNA"/>
</dbReference>
<dbReference type="GeneTree" id="ENSGT00390000005656"/>
<evidence type="ECO:0000256" key="1">
    <source>
        <dbReference type="SAM" id="MobiDB-lite"/>
    </source>
</evidence>
<dbReference type="CTD" id="130951"/>
<name>H0VDF5_CAVPO</name>
<evidence type="ECO:0000313" key="3">
    <source>
        <dbReference type="Proteomes" id="UP000005447"/>
    </source>
</evidence>
<dbReference type="RefSeq" id="XP_003468957.1">
    <property type="nucleotide sequence ID" value="XM_003468909.4"/>
</dbReference>
<reference evidence="2" key="3">
    <citation type="submission" date="2025-09" db="UniProtKB">
        <authorList>
            <consortium name="Ensembl"/>
        </authorList>
    </citation>
    <scope>IDENTIFICATION</scope>
    <source>
        <strain evidence="2">2N</strain>
    </source>
</reference>
<protein>
    <submittedName>
        <fullName evidence="2">Meiosis 1 associated protein</fullName>
    </submittedName>
</protein>
<dbReference type="EMBL" id="AAKN02036832">
    <property type="status" value="NOT_ANNOTATED_CDS"/>
    <property type="molecule type" value="Genomic_DNA"/>
</dbReference>
<feature type="region of interest" description="Disordered" evidence="1">
    <location>
        <begin position="456"/>
        <end position="505"/>
    </location>
</feature>
<dbReference type="PANTHER" id="PTHR28642">
    <property type="entry name" value="MEIOSIS 1 ARREST PROTEIN"/>
    <property type="match status" value="1"/>
</dbReference>
<dbReference type="VEuPathDB" id="HostDB:ENSCPOG00000008912"/>
<dbReference type="eggNOG" id="ENOG502QT91">
    <property type="taxonomic scope" value="Eukaryota"/>
</dbReference>
<dbReference type="KEGG" id="cpoc:100735547"/>
<dbReference type="OMA" id="LRKHPCK"/>
<dbReference type="GO" id="GO:0051308">
    <property type="term" value="P:male meiosis chromosome separation"/>
    <property type="evidence" value="ECO:0007669"/>
    <property type="project" value="Ensembl"/>
</dbReference>